<accession>A0A652YIP5</accession>
<dbReference type="PANTHER" id="PTHR30055:SF234">
    <property type="entry name" value="HTH-TYPE TRANSCRIPTIONAL REGULATOR BETI"/>
    <property type="match status" value="1"/>
</dbReference>
<dbReference type="SUPFAM" id="SSF48498">
    <property type="entry name" value="Tetracyclin repressor-like, C-terminal domain"/>
    <property type="match status" value="1"/>
</dbReference>
<keyword evidence="1" id="KW-0805">Transcription regulation</keyword>
<evidence type="ECO:0000256" key="4">
    <source>
        <dbReference type="PROSITE-ProRule" id="PRU00335"/>
    </source>
</evidence>
<evidence type="ECO:0000256" key="3">
    <source>
        <dbReference type="ARBA" id="ARBA00023163"/>
    </source>
</evidence>
<reference evidence="7" key="1">
    <citation type="submission" date="2019-07" db="EMBL/GenBank/DDBJ databases">
        <title>Genomic Encyclopedia of Type Strains, Phase IV (KMG-IV): sequencing the most valuable type-strain genomes for metagenomic binning, comparative biology and taxonomic classification.</title>
        <authorList>
            <person name="Goeker M."/>
        </authorList>
    </citation>
    <scope>NUCLEOTIDE SEQUENCE</scope>
    <source>
        <strain evidence="7">DSM 44596</strain>
    </source>
</reference>
<evidence type="ECO:0000259" key="6">
    <source>
        <dbReference type="PROSITE" id="PS50977"/>
    </source>
</evidence>
<evidence type="ECO:0000256" key="2">
    <source>
        <dbReference type="ARBA" id="ARBA00023125"/>
    </source>
</evidence>
<comment type="caution">
    <text evidence="7">The sequence shown here is derived from an EMBL/GenBank/DDBJ whole genome shotgun (WGS) entry which is preliminary data.</text>
</comment>
<gene>
    <name evidence="7" type="ORF">FNL38_11110</name>
</gene>
<dbReference type="InterPro" id="IPR009057">
    <property type="entry name" value="Homeodomain-like_sf"/>
</dbReference>
<dbReference type="AlphaFoldDB" id="A0A652YIP5"/>
<dbReference type="SUPFAM" id="SSF46689">
    <property type="entry name" value="Homeodomain-like"/>
    <property type="match status" value="1"/>
</dbReference>
<keyword evidence="2 4" id="KW-0238">DNA-binding</keyword>
<dbReference type="Gene3D" id="1.10.357.10">
    <property type="entry name" value="Tetracycline Repressor, domain 2"/>
    <property type="match status" value="1"/>
</dbReference>
<evidence type="ECO:0000313" key="7">
    <source>
        <dbReference type="EMBL" id="TYQ00796.1"/>
    </source>
</evidence>
<dbReference type="GO" id="GO:0000976">
    <property type="term" value="F:transcription cis-regulatory region binding"/>
    <property type="evidence" value="ECO:0007669"/>
    <property type="project" value="TreeGrafter"/>
</dbReference>
<dbReference type="InterPro" id="IPR001647">
    <property type="entry name" value="HTH_TetR"/>
</dbReference>
<feature type="DNA-binding region" description="H-T-H motif" evidence="4">
    <location>
        <begin position="52"/>
        <end position="71"/>
    </location>
</feature>
<dbReference type="InterPro" id="IPR036271">
    <property type="entry name" value="Tet_transcr_reg_TetR-rel_C_sf"/>
</dbReference>
<name>A0A652YIP5_NOCGL</name>
<proteinExistence type="predicted"/>
<protein>
    <submittedName>
        <fullName evidence="7">TetR family transcriptional regulator</fullName>
    </submittedName>
</protein>
<dbReference type="PROSITE" id="PS50977">
    <property type="entry name" value="HTH_TETR_2"/>
    <property type="match status" value="1"/>
</dbReference>
<dbReference type="Pfam" id="PF00440">
    <property type="entry name" value="TetR_N"/>
    <property type="match status" value="1"/>
</dbReference>
<evidence type="ECO:0000256" key="5">
    <source>
        <dbReference type="SAM" id="MobiDB-lite"/>
    </source>
</evidence>
<dbReference type="PRINTS" id="PR00455">
    <property type="entry name" value="HTHTETR"/>
</dbReference>
<feature type="region of interest" description="Disordered" evidence="5">
    <location>
        <begin position="1"/>
        <end position="28"/>
    </location>
</feature>
<dbReference type="EMBL" id="VNIQ01000011">
    <property type="protein sequence ID" value="TYQ00796.1"/>
    <property type="molecule type" value="Genomic_DNA"/>
</dbReference>
<dbReference type="InterPro" id="IPR050109">
    <property type="entry name" value="HTH-type_TetR-like_transc_reg"/>
</dbReference>
<feature type="domain" description="HTH tetR-type" evidence="6">
    <location>
        <begin position="29"/>
        <end position="89"/>
    </location>
</feature>
<dbReference type="PANTHER" id="PTHR30055">
    <property type="entry name" value="HTH-TYPE TRANSCRIPTIONAL REGULATOR RUTR"/>
    <property type="match status" value="1"/>
</dbReference>
<dbReference type="GO" id="GO:0003700">
    <property type="term" value="F:DNA-binding transcription factor activity"/>
    <property type="evidence" value="ECO:0007669"/>
    <property type="project" value="TreeGrafter"/>
</dbReference>
<sequence length="223" mass="23904">MHDHIDNDSAVSTPTRGRATQRRPQQRAIATRDGIASAAAEHFNTVGYAGARVTDIVATRGVSKGSMYHHFPSKESLAQYLVQGWGTVLVDTIADVTAADEPALRHVASVQRRLAEIITHDHVARAGLILSLERAVDEKAKVYTAWTSAVTVIVEQAIRTGQLDATAEHTRLGETLCAGFVGAVHVATSLGEPETISRRVDDLLMLWLGSQPATAPATPVTAR</sequence>
<keyword evidence="3" id="KW-0804">Transcription</keyword>
<organism evidence="7">
    <name type="scientific">Nocardia globerula</name>
    <dbReference type="NCBI Taxonomy" id="1818"/>
    <lineage>
        <taxon>Bacteria</taxon>
        <taxon>Bacillati</taxon>
        <taxon>Actinomycetota</taxon>
        <taxon>Actinomycetes</taxon>
        <taxon>Mycobacteriales</taxon>
        <taxon>Nocardiaceae</taxon>
        <taxon>Nocardia</taxon>
    </lineage>
</organism>
<evidence type="ECO:0000256" key="1">
    <source>
        <dbReference type="ARBA" id="ARBA00023015"/>
    </source>
</evidence>